<evidence type="ECO:0000256" key="1">
    <source>
        <dbReference type="ARBA" id="ARBA00022741"/>
    </source>
</evidence>
<dbReference type="PRINTS" id="PR01874">
    <property type="entry name" value="DNAREPAIRADA"/>
</dbReference>
<dbReference type="Proteomes" id="UP000885863">
    <property type="component" value="Unassembled WGS sequence"/>
</dbReference>
<dbReference type="PROSITE" id="PS51146">
    <property type="entry name" value="KAIC"/>
    <property type="match status" value="1"/>
</dbReference>
<dbReference type="GO" id="GO:0005524">
    <property type="term" value="F:ATP binding"/>
    <property type="evidence" value="ECO:0007669"/>
    <property type="project" value="UniProtKB-KW"/>
</dbReference>
<comment type="caution">
    <text evidence="4">The sequence shown here is derived from an EMBL/GenBank/DDBJ whole genome shotgun (WGS) entry which is preliminary data.</text>
</comment>
<organism evidence="4">
    <name type="scientific">Candidatus Syntropharchaeum butanivorans</name>
    <dbReference type="NCBI Taxonomy" id="1839936"/>
    <lineage>
        <taxon>Archaea</taxon>
        <taxon>Methanobacteriati</taxon>
        <taxon>Methanobacteriota</taxon>
        <taxon>Stenosarchaea group</taxon>
        <taxon>Methanomicrobia</taxon>
        <taxon>Methanosarcinales</taxon>
        <taxon>ANME-2 cluster</taxon>
        <taxon>Candidatus Syntropharchaeum</taxon>
    </lineage>
</organism>
<dbReference type="InterPro" id="IPR014774">
    <property type="entry name" value="KaiC-like_dom"/>
</dbReference>
<dbReference type="SUPFAM" id="SSF52540">
    <property type="entry name" value="P-loop containing nucleoside triphosphate hydrolases"/>
    <property type="match status" value="1"/>
</dbReference>
<proteinExistence type="predicted"/>
<feature type="domain" description="KaiC" evidence="3">
    <location>
        <begin position="3"/>
        <end position="238"/>
    </location>
</feature>
<dbReference type="InterPro" id="IPR010624">
    <property type="entry name" value="KaiC_dom"/>
</dbReference>
<accession>A0A7C0X0D5</accession>
<name>A0A7C0X0D5_9EURY</name>
<dbReference type="Pfam" id="PF06745">
    <property type="entry name" value="ATPase"/>
    <property type="match status" value="1"/>
</dbReference>
<dbReference type="Gene3D" id="3.40.50.300">
    <property type="entry name" value="P-loop containing nucleotide triphosphate hydrolases"/>
    <property type="match status" value="1"/>
</dbReference>
<protein>
    <recommendedName>
        <fullName evidence="3">KaiC domain-containing protein</fullName>
    </recommendedName>
</protein>
<dbReference type="AlphaFoldDB" id="A0A7C0X0D5"/>
<evidence type="ECO:0000259" key="3">
    <source>
        <dbReference type="PROSITE" id="PS51146"/>
    </source>
</evidence>
<evidence type="ECO:0000313" key="4">
    <source>
        <dbReference type="EMBL" id="HDM35930.1"/>
    </source>
</evidence>
<sequence>MMDRIRTYIAGMDECLEGGIPAGSVTLICGRPGSMKSSLAYNILYKNAINEDRKSVYVTLEQTPDSLMQHMSSLQMSPHERITMVSYNEIEGELVRLRLDQRLEQNWIKRLSNYLRNLCDADGYSLLVIDSLNGLYSLTKVDMPRREVFLFFKALREMKFTTFLISEMGNEPSFSNCGVEDFLADGIIHLDLDRDQSTNTLALRIGIVKMRCTNIGRQYFPLIYRDGTFSMMRKPIEP</sequence>
<keyword evidence="1" id="KW-0547">Nucleotide-binding</keyword>
<dbReference type="EMBL" id="DQZR01000060">
    <property type="protein sequence ID" value="HDM35930.1"/>
    <property type="molecule type" value="Genomic_DNA"/>
</dbReference>
<keyword evidence="2" id="KW-0067">ATP-binding</keyword>
<gene>
    <name evidence="4" type="ORF">ENG09_01560</name>
</gene>
<dbReference type="PANTHER" id="PTHR43637">
    <property type="entry name" value="UPF0273 PROTEIN TM_0370"/>
    <property type="match status" value="1"/>
</dbReference>
<dbReference type="InterPro" id="IPR027417">
    <property type="entry name" value="P-loop_NTPase"/>
</dbReference>
<evidence type="ECO:0000256" key="2">
    <source>
        <dbReference type="ARBA" id="ARBA00022840"/>
    </source>
</evidence>
<reference evidence="4" key="1">
    <citation type="journal article" date="2020" name="mSystems">
        <title>Genome- and Community-Level Interaction Insights into Carbon Utilization and Element Cycling Functions of Hydrothermarchaeota in Hydrothermal Sediment.</title>
        <authorList>
            <person name="Zhou Z."/>
            <person name="Liu Y."/>
            <person name="Xu W."/>
            <person name="Pan J."/>
            <person name="Luo Z.H."/>
            <person name="Li M."/>
        </authorList>
    </citation>
    <scope>NUCLEOTIDE SEQUENCE [LARGE SCALE GENOMIC DNA]</scope>
    <source>
        <strain evidence="4">HyVt-185</strain>
    </source>
</reference>